<proteinExistence type="predicted"/>
<dbReference type="Proteomes" id="UP000319130">
    <property type="component" value="Unassembled WGS sequence"/>
</dbReference>
<organism evidence="1 2">
    <name type="scientific">Aerophobetes bacterium</name>
    <dbReference type="NCBI Taxonomy" id="2030807"/>
    <lineage>
        <taxon>Bacteria</taxon>
        <taxon>Candidatus Aerophobota</taxon>
    </lineage>
</organism>
<dbReference type="EMBL" id="SOIZ01000156">
    <property type="protein sequence ID" value="TET62835.1"/>
    <property type="molecule type" value="Genomic_DNA"/>
</dbReference>
<comment type="caution">
    <text evidence="1">The sequence shown here is derived from an EMBL/GenBank/DDBJ whole genome shotgun (WGS) entry which is preliminary data.</text>
</comment>
<accession>A0A523W744</accession>
<sequence>MTKVKINEVKIEFMEEEEAVSLFDDLLQRVERDGVSRKLVEKAEKKILKRTRKAQKTINKGKPSPEQLRSLRESTKLLEDIIKHPNRYSGKVTEEVLKVL</sequence>
<protein>
    <submittedName>
        <fullName evidence="1">Uncharacterized protein</fullName>
    </submittedName>
</protein>
<reference evidence="1 2" key="1">
    <citation type="submission" date="2019-03" db="EMBL/GenBank/DDBJ databases">
        <title>Metabolic potential of uncultured bacteria and archaea associated with petroleum seepage in deep-sea sediments.</title>
        <authorList>
            <person name="Dong X."/>
            <person name="Hubert C."/>
        </authorList>
    </citation>
    <scope>NUCLEOTIDE SEQUENCE [LARGE SCALE GENOMIC DNA]</scope>
    <source>
        <strain evidence="1">E29_bin52</strain>
    </source>
</reference>
<evidence type="ECO:0000313" key="2">
    <source>
        <dbReference type="Proteomes" id="UP000319130"/>
    </source>
</evidence>
<gene>
    <name evidence="1" type="ORF">E3J48_03695</name>
</gene>
<dbReference type="AlphaFoldDB" id="A0A523W744"/>
<name>A0A523W744_UNCAE</name>
<evidence type="ECO:0000313" key="1">
    <source>
        <dbReference type="EMBL" id="TET62835.1"/>
    </source>
</evidence>